<comment type="caution">
    <text evidence="2">The sequence shown here is derived from an EMBL/GenBank/DDBJ whole genome shotgun (WGS) entry which is preliminary data.</text>
</comment>
<dbReference type="EMBL" id="BJWL01000014">
    <property type="protein sequence ID" value="GFZ00681.1"/>
    <property type="molecule type" value="Genomic_DNA"/>
</dbReference>
<dbReference type="AlphaFoldDB" id="A0A7J0FPV9"/>
<dbReference type="Proteomes" id="UP000585474">
    <property type="component" value="Unassembled WGS sequence"/>
</dbReference>
<proteinExistence type="predicted"/>
<organism evidence="2 3">
    <name type="scientific">Actinidia rufa</name>
    <dbReference type="NCBI Taxonomy" id="165716"/>
    <lineage>
        <taxon>Eukaryota</taxon>
        <taxon>Viridiplantae</taxon>
        <taxon>Streptophyta</taxon>
        <taxon>Embryophyta</taxon>
        <taxon>Tracheophyta</taxon>
        <taxon>Spermatophyta</taxon>
        <taxon>Magnoliopsida</taxon>
        <taxon>eudicotyledons</taxon>
        <taxon>Gunneridae</taxon>
        <taxon>Pentapetalae</taxon>
        <taxon>asterids</taxon>
        <taxon>Ericales</taxon>
        <taxon>Actinidiaceae</taxon>
        <taxon>Actinidia</taxon>
    </lineage>
</organism>
<gene>
    <name evidence="2" type="ORF">Acr_14g0003160</name>
</gene>
<reference evidence="2 3" key="1">
    <citation type="submission" date="2019-07" db="EMBL/GenBank/DDBJ databases">
        <title>De Novo Assembly of kiwifruit Actinidia rufa.</title>
        <authorList>
            <person name="Sugita-Konishi S."/>
            <person name="Sato K."/>
            <person name="Mori E."/>
            <person name="Abe Y."/>
            <person name="Kisaki G."/>
            <person name="Hamano K."/>
            <person name="Suezawa K."/>
            <person name="Otani M."/>
            <person name="Fukuda T."/>
            <person name="Manabe T."/>
            <person name="Gomi K."/>
            <person name="Tabuchi M."/>
            <person name="Akimitsu K."/>
            <person name="Kataoka I."/>
        </authorList>
    </citation>
    <scope>NUCLEOTIDE SEQUENCE [LARGE SCALE GENOMIC DNA]</scope>
    <source>
        <strain evidence="3">cv. Fuchu</strain>
    </source>
</reference>
<sequence length="93" mass="10864">MAKLSPTVCIFYVLAFASVFAMLREVEGDYGSVKKQNFPVRCILFWRNMTMEEPCTNCENECHIRRPDSEGKCYVSLGIRHCQCEWNCEKEKN</sequence>
<feature type="signal peptide" evidence="1">
    <location>
        <begin position="1"/>
        <end position="28"/>
    </location>
</feature>
<evidence type="ECO:0000313" key="3">
    <source>
        <dbReference type="Proteomes" id="UP000585474"/>
    </source>
</evidence>
<name>A0A7J0FPV9_9ERIC</name>
<keyword evidence="3" id="KW-1185">Reference proteome</keyword>
<protein>
    <submittedName>
        <fullName evidence="2">Uncharacterized protein</fullName>
    </submittedName>
</protein>
<evidence type="ECO:0000256" key="1">
    <source>
        <dbReference type="SAM" id="SignalP"/>
    </source>
</evidence>
<keyword evidence="1" id="KW-0732">Signal</keyword>
<accession>A0A7J0FPV9</accession>
<feature type="chain" id="PRO_5029784697" evidence="1">
    <location>
        <begin position="29"/>
        <end position="93"/>
    </location>
</feature>
<evidence type="ECO:0000313" key="2">
    <source>
        <dbReference type="EMBL" id="GFZ00681.1"/>
    </source>
</evidence>